<feature type="transmembrane region" description="Helical" evidence="1">
    <location>
        <begin position="106"/>
        <end position="123"/>
    </location>
</feature>
<dbReference type="Proteomes" id="UP000051213">
    <property type="component" value="Unassembled WGS sequence"/>
</dbReference>
<keyword evidence="1" id="KW-0472">Membrane</keyword>
<evidence type="ECO:0000256" key="1">
    <source>
        <dbReference type="SAM" id="Phobius"/>
    </source>
</evidence>
<accession>A0A0R2UHA2</accession>
<evidence type="ECO:0000313" key="2">
    <source>
        <dbReference type="EMBL" id="KRO96688.1"/>
    </source>
</evidence>
<protein>
    <submittedName>
        <fullName evidence="2">Uncharacterized protein</fullName>
    </submittedName>
</protein>
<feature type="transmembrane region" description="Helical" evidence="1">
    <location>
        <begin position="69"/>
        <end position="86"/>
    </location>
</feature>
<proteinExistence type="predicted"/>
<dbReference type="AlphaFoldDB" id="A0A0R2UHA2"/>
<name>A0A0R2UHA2_9GAMM</name>
<feature type="transmembrane region" description="Helical" evidence="1">
    <location>
        <begin position="44"/>
        <end position="62"/>
    </location>
</feature>
<gene>
    <name evidence="2" type="ORF">ABS24_05950</name>
</gene>
<feature type="transmembrane region" description="Helical" evidence="1">
    <location>
        <begin position="135"/>
        <end position="154"/>
    </location>
</feature>
<feature type="transmembrane region" description="Helical" evidence="1">
    <location>
        <begin position="7"/>
        <end position="24"/>
    </location>
</feature>
<comment type="caution">
    <text evidence="2">The sequence shown here is derived from an EMBL/GenBank/DDBJ whole genome shotgun (WGS) entry which is preliminary data.</text>
</comment>
<keyword evidence="1" id="KW-0812">Transmembrane</keyword>
<keyword evidence="1" id="KW-1133">Transmembrane helix</keyword>
<sequence>MKLLTPLALFIESAITIAIIWSSYSVFILQDFSVFGENHLLENLQALTLFAVLAVYLVPVFQSQRTDRLLCLFFVWLTVAFLLREIDMDELNLHAFIVKWGSGFGRNLWLAQVFAIMSILALMRLRFYLDLAKQFLVSAPGIMAIKAGVLLIAGDICEKVAFTNQAFFEEVFELLAYAVLLRAATLLARHKIESKITA</sequence>
<organism evidence="2 3">
    <name type="scientific">SAR92 bacterium BACL26 MAG-121220-bin70</name>
    <dbReference type="NCBI Taxonomy" id="1655626"/>
    <lineage>
        <taxon>Bacteria</taxon>
        <taxon>Pseudomonadati</taxon>
        <taxon>Pseudomonadota</taxon>
        <taxon>Gammaproteobacteria</taxon>
        <taxon>Cellvibrionales</taxon>
        <taxon>Porticoccaceae</taxon>
        <taxon>SAR92 clade</taxon>
    </lineage>
</organism>
<evidence type="ECO:0000313" key="3">
    <source>
        <dbReference type="Proteomes" id="UP000051213"/>
    </source>
</evidence>
<dbReference type="EMBL" id="LICA01000044">
    <property type="protein sequence ID" value="KRO96688.1"/>
    <property type="molecule type" value="Genomic_DNA"/>
</dbReference>
<reference evidence="2 3" key="1">
    <citation type="submission" date="2015-10" db="EMBL/GenBank/DDBJ databases">
        <title>Metagenome-Assembled Genomes uncover a global brackish microbiome.</title>
        <authorList>
            <person name="Hugerth L.W."/>
            <person name="Larsson J."/>
            <person name="Alneberg J."/>
            <person name="Lindh M.V."/>
            <person name="Legrand C."/>
            <person name="Pinhassi J."/>
            <person name="Andersson A.F."/>
        </authorList>
    </citation>
    <scope>NUCLEOTIDE SEQUENCE [LARGE SCALE GENOMIC DNA]</scope>
    <source>
        <strain evidence="2">BACL26 MAG-121220-bin70</strain>
    </source>
</reference>
<feature type="transmembrane region" description="Helical" evidence="1">
    <location>
        <begin position="174"/>
        <end position="192"/>
    </location>
</feature>